<proteinExistence type="predicted"/>
<dbReference type="Proteomes" id="UP000619479">
    <property type="component" value="Unassembled WGS sequence"/>
</dbReference>
<evidence type="ECO:0000313" key="2">
    <source>
        <dbReference type="Proteomes" id="UP000619479"/>
    </source>
</evidence>
<accession>A0A919M8D4</accession>
<dbReference type="EMBL" id="BOMH01000045">
    <property type="protein sequence ID" value="GID68258.1"/>
    <property type="molecule type" value="Genomic_DNA"/>
</dbReference>
<keyword evidence="2" id="KW-1185">Reference proteome</keyword>
<name>A0A919M8D4_9ACTN</name>
<protein>
    <submittedName>
        <fullName evidence="1">Uncharacterized protein</fullName>
    </submittedName>
</protein>
<organism evidence="1 2">
    <name type="scientific">Actinoplanes cyaneus</name>
    <dbReference type="NCBI Taxonomy" id="52696"/>
    <lineage>
        <taxon>Bacteria</taxon>
        <taxon>Bacillati</taxon>
        <taxon>Actinomycetota</taxon>
        <taxon>Actinomycetes</taxon>
        <taxon>Micromonosporales</taxon>
        <taxon>Micromonosporaceae</taxon>
        <taxon>Actinoplanes</taxon>
    </lineage>
</organism>
<dbReference type="AlphaFoldDB" id="A0A919M8D4"/>
<sequence length="73" mass="8111">MAFTTVTDTSSRRRVRPIRLTAASMPAYPAPMTTILCIALPLPEVFYRETEQGSGVVRCYDSGHTKGHAKVIW</sequence>
<comment type="caution">
    <text evidence="1">The sequence shown here is derived from an EMBL/GenBank/DDBJ whole genome shotgun (WGS) entry which is preliminary data.</text>
</comment>
<reference evidence="1" key="1">
    <citation type="submission" date="2021-01" db="EMBL/GenBank/DDBJ databases">
        <title>Whole genome shotgun sequence of Actinoplanes cyaneus NBRC 14990.</title>
        <authorList>
            <person name="Komaki H."/>
            <person name="Tamura T."/>
        </authorList>
    </citation>
    <scope>NUCLEOTIDE SEQUENCE</scope>
    <source>
        <strain evidence="1">NBRC 14990</strain>
    </source>
</reference>
<evidence type="ECO:0000313" key="1">
    <source>
        <dbReference type="EMBL" id="GID68258.1"/>
    </source>
</evidence>
<gene>
    <name evidence="1" type="ORF">Acy02nite_61390</name>
</gene>